<dbReference type="InterPro" id="IPR003749">
    <property type="entry name" value="ThiS/MoaD-like"/>
</dbReference>
<organism evidence="1 2">
    <name type="scientific">Caldiarchaeum subterraneum</name>
    <dbReference type="NCBI Taxonomy" id="311458"/>
    <lineage>
        <taxon>Archaea</taxon>
        <taxon>Nitrososphaerota</taxon>
        <taxon>Candidatus Caldarchaeales</taxon>
        <taxon>Candidatus Caldarchaeaceae</taxon>
        <taxon>Candidatus Caldarchaeum</taxon>
    </lineage>
</organism>
<evidence type="ECO:0000313" key="1">
    <source>
        <dbReference type="EMBL" id="HIQ29353.1"/>
    </source>
</evidence>
<dbReference type="InterPro" id="IPR010038">
    <property type="entry name" value="MoaD_arc-typ"/>
</dbReference>
<dbReference type="AlphaFoldDB" id="A0A832ZVF5"/>
<name>A0A832ZVF5_CALS0</name>
<sequence length="112" mass="12690">MIRVATRFYAFLRERVGRQDDTLELGDDATVGDFLEKLAEKYEHALVGYVFDADKHLRSGFAVALNGENVKPEEFSSRRLRDGDVVVILPPIAGGYLNKGSLTPVWPWYFPE</sequence>
<dbReference type="NCBIfam" id="TIGR01687">
    <property type="entry name" value="moaD_arch"/>
    <property type="match status" value="1"/>
</dbReference>
<comment type="caution">
    <text evidence="1">The sequence shown here is derived from an EMBL/GenBank/DDBJ whole genome shotgun (WGS) entry which is preliminary data.</text>
</comment>
<gene>
    <name evidence="1" type="ORF">EYH45_02185</name>
</gene>
<dbReference type="Pfam" id="PF02597">
    <property type="entry name" value="ThiS"/>
    <property type="match status" value="1"/>
</dbReference>
<proteinExistence type="predicted"/>
<dbReference type="InterPro" id="IPR012675">
    <property type="entry name" value="Beta-grasp_dom_sf"/>
</dbReference>
<reference evidence="1" key="1">
    <citation type="journal article" date="2020" name="ISME J.">
        <title>Gammaproteobacteria mediating utilization of methyl-, sulfur- and petroleum organic compounds in deep ocean hydrothermal plumes.</title>
        <authorList>
            <person name="Zhou Z."/>
            <person name="Liu Y."/>
            <person name="Pan J."/>
            <person name="Cron B.R."/>
            <person name="Toner B.M."/>
            <person name="Anantharaman K."/>
            <person name="Breier J.A."/>
            <person name="Dick G.J."/>
            <person name="Li M."/>
        </authorList>
    </citation>
    <scope>NUCLEOTIDE SEQUENCE</scope>
    <source>
        <strain evidence="1">SZUA-1515</strain>
    </source>
</reference>
<dbReference type="InterPro" id="IPR052045">
    <property type="entry name" value="Sulfur_Carrier/Prot_Modifier"/>
</dbReference>
<dbReference type="SUPFAM" id="SSF54285">
    <property type="entry name" value="MoaD/ThiS"/>
    <property type="match status" value="1"/>
</dbReference>
<dbReference type="EMBL" id="DQVM01000039">
    <property type="protein sequence ID" value="HIQ29353.1"/>
    <property type="molecule type" value="Genomic_DNA"/>
</dbReference>
<evidence type="ECO:0000313" key="2">
    <source>
        <dbReference type="Proteomes" id="UP000608579"/>
    </source>
</evidence>
<dbReference type="PANTHER" id="PTHR38031:SF1">
    <property type="entry name" value="SULFUR CARRIER PROTEIN CYSO"/>
    <property type="match status" value="1"/>
</dbReference>
<accession>A0A832ZVF5</accession>
<dbReference type="InterPro" id="IPR054834">
    <property type="entry name" value="SAMP1_3"/>
</dbReference>
<dbReference type="Proteomes" id="UP000608579">
    <property type="component" value="Unassembled WGS sequence"/>
</dbReference>
<dbReference type="NCBIfam" id="NF041918">
    <property type="entry name" value="SAMP1"/>
    <property type="match status" value="1"/>
</dbReference>
<dbReference type="CDD" id="cd17040">
    <property type="entry name" value="Ubl_MoaD_like"/>
    <property type="match status" value="1"/>
</dbReference>
<dbReference type="PANTHER" id="PTHR38031">
    <property type="entry name" value="SULFUR CARRIER PROTEIN SLR0821-RELATED"/>
    <property type="match status" value="1"/>
</dbReference>
<protein>
    <submittedName>
        <fullName evidence="1">MoaD/ThiS family protein</fullName>
    </submittedName>
</protein>
<dbReference type="Gene3D" id="3.10.20.30">
    <property type="match status" value="1"/>
</dbReference>
<dbReference type="InterPro" id="IPR016155">
    <property type="entry name" value="Mopterin_synth/thiamin_S_b"/>
</dbReference>